<name>A0AAW1DN89_9HEMI</name>
<dbReference type="InterPro" id="IPR000782">
    <property type="entry name" value="FAS1_domain"/>
</dbReference>
<dbReference type="SUPFAM" id="SSF82153">
    <property type="entry name" value="FAS1 domain"/>
    <property type="match status" value="4"/>
</dbReference>
<dbReference type="InterPro" id="IPR036378">
    <property type="entry name" value="FAS1_dom_sf"/>
</dbReference>
<evidence type="ECO:0000313" key="3">
    <source>
        <dbReference type="Proteomes" id="UP001461498"/>
    </source>
</evidence>
<accession>A0AAW1DN89</accession>
<evidence type="ECO:0000259" key="1">
    <source>
        <dbReference type="PROSITE" id="PS50213"/>
    </source>
</evidence>
<feature type="domain" description="FAS1" evidence="1">
    <location>
        <begin position="304"/>
        <end position="444"/>
    </location>
</feature>
<reference evidence="2 3" key="1">
    <citation type="submission" date="2022-12" db="EMBL/GenBank/DDBJ databases">
        <title>Chromosome-level genome assembly of true bugs.</title>
        <authorList>
            <person name="Ma L."/>
            <person name="Li H."/>
        </authorList>
    </citation>
    <scope>NUCLEOTIDE SEQUENCE [LARGE SCALE GENOMIC DNA]</scope>
    <source>
        <strain evidence="2">Lab_2022b</strain>
    </source>
</reference>
<gene>
    <name evidence="2" type="ORF">O3M35_000586</name>
</gene>
<sequence length="630" mass="71845">MIKLLTLYSNCVLQFVSLVERNQIARANFDYASLTVFAPLNAAFQKIKEDKDDSLVSYHMLNSAQKLAALPDKVSSESEGNPPLWVTRVKQSNREDIYINNARIVQSKSNVEHITDAGKKQVLHVLDGVLEPIKVTSQDVQIYNPSAYDFLNHSEQLDLKNHRVRSFRKRVNVNGKEKVFSEAGKFTFFIPVDEGFQPPPRPEKIDASVIDGHVIRDAVLFTDPTEDNKQYHTLAYTDKIKVTISFTTERDDRQVRKYVASHTLVGDSSHPTGVVLAEIVKANIPVSNGVVHLIHRPLMVVDTTVTQFLEDHEDGPLYRFYEVLRDVKGDLMDRLTRMKELTLFAPSNAAWKDKHVARILRDNNRINEILHMHICDEKLPMDKIISSNKNQAQTLSDTRKLYFNIVDMMGNKTLTVEGGGVNATVLQPDIAATNGIVHIIDRVLGIPFMTVGRKLETDPMLNKTYVMGKAHGFNDQLDDSSKRFTYFVPRDYAWKRLETKYPTAHKKLFMHDFAYHAKQILERHLVVADQAYTMSELRAMTVHEAKQLPTVRDVVMLRVRENDKSFYVEWGGEWAHVFRPDVECTNGVIHVIDSVFLRDSDIQVTGSGEVIQPLQFLLGFLLCLIIGRFL</sequence>
<dbReference type="AlphaFoldDB" id="A0AAW1DN89"/>
<keyword evidence="3" id="KW-1185">Reference proteome</keyword>
<proteinExistence type="predicted"/>
<feature type="domain" description="FAS1" evidence="1">
    <location>
        <begin position="151"/>
        <end position="298"/>
    </location>
</feature>
<dbReference type="GO" id="GO:0005615">
    <property type="term" value="C:extracellular space"/>
    <property type="evidence" value="ECO:0007669"/>
    <property type="project" value="TreeGrafter"/>
</dbReference>
<dbReference type="Pfam" id="PF02469">
    <property type="entry name" value="Fasciclin"/>
    <property type="match status" value="4"/>
</dbReference>
<dbReference type="InterPro" id="IPR050904">
    <property type="entry name" value="Adhesion/Biosynth-related"/>
</dbReference>
<protein>
    <recommendedName>
        <fullName evidence="1">FAS1 domain-containing protein</fullName>
    </recommendedName>
</protein>
<dbReference type="Proteomes" id="UP001461498">
    <property type="component" value="Unassembled WGS sequence"/>
</dbReference>
<comment type="caution">
    <text evidence="2">The sequence shown here is derived from an EMBL/GenBank/DDBJ whole genome shotgun (WGS) entry which is preliminary data.</text>
</comment>
<evidence type="ECO:0000313" key="2">
    <source>
        <dbReference type="EMBL" id="KAK9512077.1"/>
    </source>
</evidence>
<dbReference type="SMART" id="SM00554">
    <property type="entry name" value="FAS1"/>
    <property type="match status" value="4"/>
</dbReference>
<organism evidence="2 3">
    <name type="scientific">Rhynocoris fuscipes</name>
    <dbReference type="NCBI Taxonomy" id="488301"/>
    <lineage>
        <taxon>Eukaryota</taxon>
        <taxon>Metazoa</taxon>
        <taxon>Ecdysozoa</taxon>
        <taxon>Arthropoda</taxon>
        <taxon>Hexapoda</taxon>
        <taxon>Insecta</taxon>
        <taxon>Pterygota</taxon>
        <taxon>Neoptera</taxon>
        <taxon>Paraneoptera</taxon>
        <taxon>Hemiptera</taxon>
        <taxon>Heteroptera</taxon>
        <taxon>Panheteroptera</taxon>
        <taxon>Cimicomorpha</taxon>
        <taxon>Reduviidae</taxon>
        <taxon>Harpactorinae</taxon>
        <taxon>Harpactorini</taxon>
        <taxon>Rhynocoris</taxon>
    </lineage>
</organism>
<dbReference type="PROSITE" id="PS50213">
    <property type="entry name" value="FAS1"/>
    <property type="match status" value="4"/>
</dbReference>
<dbReference type="PANTHER" id="PTHR10900:SF80">
    <property type="entry name" value="FASCICLIN-1"/>
    <property type="match status" value="1"/>
</dbReference>
<feature type="domain" description="FAS1" evidence="1">
    <location>
        <begin position="448"/>
        <end position="596"/>
    </location>
</feature>
<dbReference type="EMBL" id="JAPXFL010000001">
    <property type="protein sequence ID" value="KAK9512077.1"/>
    <property type="molecule type" value="Genomic_DNA"/>
</dbReference>
<dbReference type="Gene3D" id="2.30.180.10">
    <property type="entry name" value="FAS1 domain"/>
    <property type="match status" value="4"/>
</dbReference>
<feature type="domain" description="FAS1" evidence="1">
    <location>
        <begin position="1"/>
        <end position="130"/>
    </location>
</feature>
<dbReference type="PANTHER" id="PTHR10900">
    <property type="entry name" value="PERIOSTIN-RELATED"/>
    <property type="match status" value="1"/>
</dbReference>